<sequence length="62" mass="6935">MHPALDRLEEQRSGILHTIFNSSFGDTWKEILAPRQIARLGRLNPGLGRVPAYKGAWHGAAR</sequence>
<evidence type="ECO:0000313" key="2">
    <source>
        <dbReference type="Proteomes" id="UP000727407"/>
    </source>
</evidence>
<dbReference type="EMBL" id="QNUK01000115">
    <property type="protein sequence ID" value="KAF5901303.1"/>
    <property type="molecule type" value="Genomic_DNA"/>
</dbReference>
<protein>
    <submittedName>
        <fullName evidence="1">Uncharacterized protein</fullName>
    </submittedName>
</protein>
<organism evidence="1 2">
    <name type="scientific">Clarias magur</name>
    <name type="common">Asian catfish</name>
    <name type="synonym">Macropteronotus magur</name>
    <dbReference type="NCBI Taxonomy" id="1594786"/>
    <lineage>
        <taxon>Eukaryota</taxon>
        <taxon>Metazoa</taxon>
        <taxon>Chordata</taxon>
        <taxon>Craniata</taxon>
        <taxon>Vertebrata</taxon>
        <taxon>Euteleostomi</taxon>
        <taxon>Actinopterygii</taxon>
        <taxon>Neopterygii</taxon>
        <taxon>Teleostei</taxon>
        <taxon>Ostariophysi</taxon>
        <taxon>Siluriformes</taxon>
        <taxon>Clariidae</taxon>
        <taxon>Clarias</taxon>
    </lineage>
</organism>
<evidence type="ECO:0000313" key="1">
    <source>
        <dbReference type="EMBL" id="KAF5901303.1"/>
    </source>
</evidence>
<reference evidence="1" key="1">
    <citation type="submission" date="2020-07" db="EMBL/GenBank/DDBJ databases">
        <title>Clarias magur genome sequencing, assembly and annotation.</title>
        <authorList>
            <person name="Kushwaha B."/>
            <person name="Kumar R."/>
            <person name="Das P."/>
            <person name="Joshi C.G."/>
            <person name="Kumar D."/>
            <person name="Nagpure N.S."/>
            <person name="Pandey M."/>
            <person name="Agarwal S."/>
            <person name="Srivastava S."/>
            <person name="Singh M."/>
            <person name="Sahoo L."/>
            <person name="Jayasankar P."/>
            <person name="Meher P.K."/>
            <person name="Koringa P.G."/>
            <person name="Iquebal M.A."/>
            <person name="Das S.P."/>
            <person name="Bit A."/>
            <person name="Patnaik S."/>
            <person name="Patel N."/>
            <person name="Shah T.M."/>
            <person name="Hinsu A."/>
            <person name="Jena J.K."/>
        </authorList>
    </citation>
    <scope>NUCLEOTIDE SEQUENCE</scope>
    <source>
        <strain evidence="1">CIFAMagur01</strain>
        <tissue evidence="1">Testis</tissue>
    </source>
</reference>
<gene>
    <name evidence="1" type="ORF">DAT39_008993</name>
</gene>
<dbReference type="Proteomes" id="UP000727407">
    <property type="component" value="Unassembled WGS sequence"/>
</dbReference>
<keyword evidence="2" id="KW-1185">Reference proteome</keyword>
<comment type="caution">
    <text evidence="1">The sequence shown here is derived from an EMBL/GenBank/DDBJ whole genome shotgun (WGS) entry which is preliminary data.</text>
</comment>
<accession>A0A8J4U6T7</accession>
<dbReference type="AlphaFoldDB" id="A0A8J4U6T7"/>
<name>A0A8J4U6T7_CLAMG</name>
<proteinExistence type="predicted"/>